<dbReference type="EMBL" id="JXTC01000043">
    <property type="protein sequence ID" value="PON95629.1"/>
    <property type="molecule type" value="Genomic_DNA"/>
</dbReference>
<dbReference type="OrthoDB" id="10646950at2759"/>
<evidence type="ECO:0000313" key="2">
    <source>
        <dbReference type="Proteomes" id="UP000237000"/>
    </source>
</evidence>
<name>A0A2P5FCW1_TREOI</name>
<dbReference type="AlphaFoldDB" id="A0A2P5FCW1"/>
<dbReference type="Proteomes" id="UP000237000">
    <property type="component" value="Unassembled WGS sequence"/>
</dbReference>
<protein>
    <submittedName>
        <fullName evidence="1">Uncharacterized protein</fullName>
    </submittedName>
</protein>
<comment type="caution">
    <text evidence="1">The sequence shown here is derived from an EMBL/GenBank/DDBJ whole genome shotgun (WGS) entry which is preliminary data.</text>
</comment>
<accession>A0A2P5FCW1</accession>
<dbReference type="InParanoid" id="A0A2P5FCW1"/>
<evidence type="ECO:0000313" key="1">
    <source>
        <dbReference type="EMBL" id="PON95629.1"/>
    </source>
</evidence>
<proteinExistence type="predicted"/>
<organism evidence="1 2">
    <name type="scientific">Trema orientale</name>
    <name type="common">Charcoal tree</name>
    <name type="synonym">Celtis orientalis</name>
    <dbReference type="NCBI Taxonomy" id="63057"/>
    <lineage>
        <taxon>Eukaryota</taxon>
        <taxon>Viridiplantae</taxon>
        <taxon>Streptophyta</taxon>
        <taxon>Embryophyta</taxon>
        <taxon>Tracheophyta</taxon>
        <taxon>Spermatophyta</taxon>
        <taxon>Magnoliopsida</taxon>
        <taxon>eudicotyledons</taxon>
        <taxon>Gunneridae</taxon>
        <taxon>Pentapetalae</taxon>
        <taxon>rosids</taxon>
        <taxon>fabids</taxon>
        <taxon>Rosales</taxon>
        <taxon>Cannabaceae</taxon>
        <taxon>Trema</taxon>
    </lineage>
</organism>
<sequence length="54" mass="6162">FGVVHLTLFREIEGGDEGLVQRVYGELKEQSFQNSVAHLLFYPVLNLSSFSFRS</sequence>
<gene>
    <name evidence="1" type="ORF">TorRG33x02_084580</name>
</gene>
<feature type="non-terminal residue" evidence="1">
    <location>
        <position position="1"/>
    </location>
</feature>
<reference evidence="2" key="1">
    <citation type="submission" date="2016-06" db="EMBL/GenBank/DDBJ databases">
        <title>Parallel loss of symbiosis genes in relatives of nitrogen-fixing non-legume Parasponia.</title>
        <authorList>
            <person name="Van Velzen R."/>
            <person name="Holmer R."/>
            <person name="Bu F."/>
            <person name="Rutten L."/>
            <person name="Van Zeijl A."/>
            <person name="Liu W."/>
            <person name="Santuari L."/>
            <person name="Cao Q."/>
            <person name="Sharma T."/>
            <person name="Shen D."/>
            <person name="Roswanjaya Y."/>
            <person name="Wardhani T."/>
            <person name="Kalhor M.S."/>
            <person name="Jansen J."/>
            <person name="Van den Hoogen J."/>
            <person name="Gungor B."/>
            <person name="Hartog M."/>
            <person name="Hontelez J."/>
            <person name="Verver J."/>
            <person name="Yang W.-C."/>
            <person name="Schijlen E."/>
            <person name="Repin R."/>
            <person name="Schilthuizen M."/>
            <person name="Schranz E."/>
            <person name="Heidstra R."/>
            <person name="Miyata K."/>
            <person name="Fedorova E."/>
            <person name="Kohlen W."/>
            <person name="Bisseling T."/>
            <person name="Smit S."/>
            <person name="Geurts R."/>
        </authorList>
    </citation>
    <scope>NUCLEOTIDE SEQUENCE [LARGE SCALE GENOMIC DNA]</scope>
    <source>
        <strain evidence="2">cv. RG33-2</strain>
    </source>
</reference>
<keyword evidence="2" id="KW-1185">Reference proteome</keyword>